<protein>
    <submittedName>
        <fullName evidence="2">Uncharacterized protein</fullName>
    </submittedName>
</protein>
<dbReference type="AlphaFoldDB" id="B9EWU6"/>
<dbReference type="Proteomes" id="UP000007752">
    <property type="component" value="Chromosome 1"/>
</dbReference>
<name>B9EWU6_ORYSJ</name>
<dbReference type="InterPro" id="IPR029045">
    <property type="entry name" value="ClpP/crotonase-like_dom_sf"/>
</dbReference>
<feature type="compositionally biased region" description="Basic and acidic residues" evidence="1">
    <location>
        <begin position="36"/>
        <end position="46"/>
    </location>
</feature>
<dbReference type="EMBL" id="CM000138">
    <property type="protein sequence ID" value="EEE54602.1"/>
    <property type="molecule type" value="Genomic_DNA"/>
</dbReference>
<organism evidence="2">
    <name type="scientific">Oryza sativa subsp. japonica</name>
    <name type="common">Rice</name>
    <dbReference type="NCBI Taxonomy" id="39947"/>
    <lineage>
        <taxon>Eukaryota</taxon>
        <taxon>Viridiplantae</taxon>
        <taxon>Streptophyta</taxon>
        <taxon>Embryophyta</taxon>
        <taxon>Tracheophyta</taxon>
        <taxon>Spermatophyta</taxon>
        <taxon>Magnoliopsida</taxon>
        <taxon>Liliopsida</taxon>
        <taxon>Poales</taxon>
        <taxon>Poaceae</taxon>
        <taxon>BOP clade</taxon>
        <taxon>Oryzoideae</taxon>
        <taxon>Oryzeae</taxon>
        <taxon>Oryzinae</taxon>
        <taxon>Oryza</taxon>
        <taxon>Oryza sativa</taxon>
    </lineage>
</organism>
<proteinExistence type="predicted"/>
<dbReference type="SUPFAM" id="SSF52096">
    <property type="entry name" value="ClpP/crotonase"/>
    <property type="match status" value="1"/>
</dbReference>
<reference evidence="2" key="2">
    <citation type="submission" date="2008-12" db="EMBL/GenBank/DDBJ databases">
        <title>Improved gene annotation of the rice (Oryza sativa) genomes.</title>
        <authorList>
            <person name="Wang J."/>
            <person name="Li R."/>
            <person name="Fan W."/>
            <person name="Huang Q."/>
            <person name="Zhang J."/>
            <person name="Zhou Y."/>
            <person name="Hu Y."/>
            <person name="Zi S."/>
            <person name="Li J."/>
            <person name="Ni P."/>
            <person name="Zheng H."/>
            <person name="Zhang Y."/>
            <person name="Zhao M."/>
            <person name="Hao Q."/>
            <person name="McDermott J."/>
            <person name="Samudrala R."/>
            <person name="Kristiansen K."/>
            <person name="Wong G.K.-S."/>
        </authorList>
    </citation>
    <scope>NUCLEOTIDE SEQUENCE</scope>
</reference>
<evidence type="ECO:0000313" key="2">
    <source>
        <dbReference type="EMBL" id="EEE54602.1"/>
    </source>
</evidence>
<reference evidence="2" key="1">
    <citation type="journal article" date="2005" name="PLoS Biol.">
        <title>The genomes of Oryza sativa: a history of duplications.</title>
        <authorList>
            <person name="Yu J."/>
            <person name="Wang J."/>
            <person name="Lin W."/>
            <person name="Li S."/>
            <person name="Li H."/>
            <person name="Zhou J."/>
            <person name="Ni P."/>
            <person name="Dong W."/>
            <person name="Hu S."/>
            <person name="Zeng C."/>
            <person name="Zhang J."/>
            <person name="Zhang Y."/>
            <person name="Li R."/>
            <person name="Xu Z."/>
            <person name="Li S."/>
            <person name="Li X."/>
            <person name="Zheng H."/>
            <person name="Cong L."/>
            <person name="Lin L."/>
            <person name="Yin J."/>
            <person name="Geng J."/>
            <person name="Li G."/>
            <person name="Shi J."/>
            <person name="Liu J."/>
            <person name="Lv H."/>
            <person name="Li J."/>
            <person name="Wang J."/>
            <person name="Deng Y."/>
            <person name="Ran L."/>
            <person name="Shi X."/>
            <person name="Wang X."/>
            <person name="Wu Q."/>
            <person name="Li C."/>
            <person name="Ren X."/>
            <person name="Wang J."/>
            <person name="Wang X."/>
            <person name="Li D."/>
            <person name="Liu D."/>
            <person name="Zhang X."/>
            <person name="Ji Z."/>
            <person name="Zhao W."/>
            <person name="Sun Y."/>
            <person name="Zhang Z."/>
            <person name="Bao J."/>
            <person name="Han Y."/>
            <person name="Dong L."/>
            <person name="Ji J."/>
            <person name="Chen P."/>
            <person name="Wu S."/>
            <person name="Liu J."/>
            <person name="Xiao Y."/>
            <person name="Bu D."/>
            <person name="Tan J."/>
            <person name="Yang L."/>
            <person name="Ye C."/>
            <person name="Zhang J."/>
            <person name="Xu J."/>
            <person name="Zhou Y."/>
            <person name="Yu Y."/>
            <person name="Zhang B."/>
            <person name="Zhuang S."/>
            <person name="Wei H."/>
            <person name="Liu B."/>
            <person name="Lei M."/>
            <person name="Yu H."/>
            <person name="Li Y."/>
            <person name="Xu H."/>
            <person name="Wei S."/>
            <person name="He X."/>
            <person name="Fang L."/>
            <person name="Zhang Z."/>
            <person name="Zhang Y."/>
            <person name="Huang X."/>
            <person name="Su Z."/>
            <person name="Tong W."/>
            <person name="Li J."/>
            <person name="Tong Z."/>
            <person name="Li S."/>
            <person name="Ye J."/>
            <person name="Wang L."/>
            <person name="Fang L."/>
            <person name="Lei T."/>
            <person name="Chen C."/>
            <person name="Chen H."/>
            <person name="Xu Z."/>
            <person name="Li H."/>
            <person name="Huang H."/>
            <person name="Zhang F."/>
            <person name="Xu H."/>
            <person name="Li N."/>
            <person name="Zhao C."/>
            <person name="Li S."/>
            <person name="Dong L."/>
            <person name="Huang Y."/>
            <person name="Li L."/>
            <person name="Xi Y."/>
            <person name="Qi Q."/>
            <person name="Li W."/>
            <person name="Zhang B."/>
            <person name="Hu W."/>
            <person name="Zhang Y."/>
            <person name="Tian X."/>
            <person name="Jiao Y."/>
            <person name="Liang X."/>
            <person name="Jin J."/>
            <person name="Gao L."/>
            <person name="Zheng W."/>
            <person name="Hao B."/>
            <person name="Liu S."/>
            <person name="Wang W."/>
            <person name="Yuan L."/>
            <person name="Cao M."/>
            <person name="McDermott J."/>
            <person name="Samudrala R."/>
            <person name="Wang J."/>
            <person name="Wong G.K."/>
            <person name="Yang H."/>
        </authorList>
    </citation>
    <scope>NUCLEOTIDE SEQUENCE [LARGE SCALE GENOMIC DNA]</scope>
</reference>
<accession>B9EWU6</accession>
<feature type="region of interest" description="Disordered" evidence="1">
    <location>
        <begin position="1"/>
        <end position="72"/>
    </location>
</feature>
<feature type="compositionally biased region" description="Low complexity" evidence="1">
    <location>
        <begin position="23"/>
        <end position="33"/>
    </location>
</feature>
<sequence>MASARPPDDDDDDGCMRQRRDPLLASLSRSSLAIEPPRRPCHAADGRRRRTHAPSSHPVDNGNGNLGDDDSGWRRLATRGFKTLAVMRTVVLSAAGLHFCAASSLDPQEPRHGSLLTGRQRPSARGQGAPPHHRGDAGGAWKPVLAAVHGACVGGGVKDVAACAIVEKSRRRWGEESMWGPWLASDF</sequence>
<gene>
    <name evidence="2" type="ORF">OsJ_01828</name>
</gene>
<dbReference type="Gene3D" id="3.90.226.10">
    <property type="entry name" value="2-enoyl-CoA Hydratase, Chain A, domain 1"/>
    <property type="match status" value="1"/>
</dbReference>
<evidence type="ECO:0000256" key="1">
    <source>
        <dbReference type="SAM" id="MobiDB-lite"/>
    </source>
</evidence>
<feature type="region of interest" description="Disordered" evidence="1">
    <location>
        <begin position="107"/>
        <end position="138"/>
    </location>
</feature>